<accession>A0ABD5DVR3</accession>
<sequence>MPIKTPTLKPAKKMVVHTVSTPLPYAHYQRCTQCDMLFRLPVLKRNQSAWCPRCNAKVRDGRDWSLTRLGSMALAMP</sequence>
<evidence type="ECO:0000313" key="1">
    <source>
        <dbReference type="EMBL" id="MDR8433490.1"/>
    </source>
</evidence>
<reference evidence="1" key="1">
    <citation type="submission" date="2019-07" db="EMBL/GenBank/DDBJ databases">
        <title>Biological characteristics of mucoid Acinetobacter baumannii from a general hospital in China.</title>
        <authorList>
            <person name="Hua X."/>
            <person name="Yu Y."/>
        </authorList>
    </citation>
    <scope>NUCLEOTIDE SEQUENCE</scope>
    <source>
        <strain evidence="1">N8</strain>
    </source>
</reference>
<name>A0ABD5DVR3_ACIBA</name>
<protein>
    <recommendedName>
        <fullName evidence="2">Paraquat-inducible protein A</fullName>
    </recommendedName>
</protein>
<gene>
    <name evidence="1" type="ORF">FPK63_20860</name>
</gene>
<feature type="non-terminal residue" evidence="1">
    <location>
        <position position="77"/>
    </location>
</feature>
<dbReference type="AlphaFoldDB" id="A0ABD5DVR3"/>
<comment type="caution">
    <text evidence="1">The sequence shown here is derived from an EMBL/GenBank/DDBJ whole genome shotgun (WGS) entry which is preliminary data.</text>
</comment>
<dbReference type="EMBL" id="VMAF01000398">
    <property type="protein sequence ID" value="MDR8433490.1"/>
    <property type="molecule type" value="Genomic_DNA"/>
</dbReference>
<proteinExistence type="predicted"/>
<organism evidence="1">
    <name type="scientific">Acinetobacter baumannii</name>
    <dbReference type="NCBI Taxonomy" id="470"/>
    <lineage>
        <taxon>Bacteria</taxon>
        <taxon>Pseudomonadati</taxon>
        <taxon>Pseudomonadota</taxon>
        <taxon>Gammaproteobacteria</taxon>
        <taxon>Moraxellales</taxon>
        <taxon>Moraxellaceae</taxon>
        <taxon>Acinetobacter</taxon>
        <taxon>Acinetobacter calcoaceticus/baumannii complex</taxon>
    </lineage>
</organism>
<evidence type="ECO:0008006" key="2">
    <source>
        <dbReference type="Google" id="ProtNLM"/>
    </source>
</evidence>